<organism evidence="4 5">
    <name type="scientific">Quadrisphaera setariae</name>
    <dbReference type="NCBI Taxonomy" id="2593304"/>
    <lineage>
        <taxon>Bacteria</taxon>
        <taxon>Bacillati</taxon>
        <taxon>Actinomycetota</taxon>
        <taxon>Actinomycetes</taxon>
        <taxon>Kineosporiales</taxon>
        <taxon>Kineosporiaceae</taxon>
        <taxon>Quadrisphaera</taxon>
    </lineage>
</organism>
<dbReference type="Pfam" id="PF13828">
    <property type="entry name" value="DUF4190"/>
    <property type="match status" value="1"/>
</dbReference>
<evidence type="ECO:0000313" key="4">
    <source>
        <dbReference type="EMBL" id="TXR57488.1"/>
    </source>
</evidence>
<dbReference type="InterPro" id="IPR025241">
    <property type="entry name" value="DUF4190"/>
</dbReference>
<evidence type="ECO:0000313" key="5">
    <source>
        <dbReference type="Proteomes" id="UP000321234"/>
    </source>
</evidence>
<feature type="compositionally biased region" description="Low complexity" evidence="1">
    <location>
        <begin position="40"/>
        <end position="56"/>
    </location>
</feature>
<feature type="transmembrane region" description="Helical" evidence="2">
    <location>
        <begin position="137"/>
        <end position="157"/>
    </location>
</feature>
<feature type="domain" description="DUF4190" evidence="3">
    <location>
        <begin position="85"/>
        <end position="149"/>
    </location>
</feature>
<evidence type="ECO:0000256" key="2">
    <source>
        <dbReference type="SAM" id="Phobius"/>
    </source>
</evidence>
<feature type="transmembrane region" description="Helical" evidence="2">
    <location>
        <begin position="84"/>
        <end position="117"/>
    </location>
</feature>
<dbReference type="RefSeq" id="WP_147925129.1">
    <property type="nucleotide sequence ID" value="NZ_VKAC01000002.1"/>
</dbReference>
<comment type="caution">
    <text evidence="4">The sequence shown here is derived from an EMBL/GenBank/DDBJ whole genome shotgun (WGS) entry which is preliminary data.</text>
</comment>
<keyword evidence="2" id="KW-0812">Transmembrane</keyword>
<dbReference type="OrthoDB" id="4557756at2"/>
<evidence type="ECO:0000259" key="3">
    <source>
        <dbReference type="Pfam" id="PF13828"/>
    </source>
</evidence>
<keyword evidence="2" id="KW-0472">Membrane</keyword>
<protein>
    <submittedName>
        <fullName evidence="4">DUF4190 domain-containing protein</fullName>
    </submittedName>
</protein>
<sequence>MSTQDPYGTSDQPQRTGSSPASGSQPSWQQSAPSGPSGEGYPAGPQQGGYQQPAPYTDGPGSQGGYPAHSGQGGYDRPAPKNGIGIAALILGILAIITGFFVIGGLLGLVAIVLGFIGSGRAKRGLATNRGMAITGIVLGAIGIVLTVAVVAFGAFIGSQVQDCSQLAASGASEQQVQQCIADQLGVEAPSN</sequence>
<feature type="compositionally biased region" description="Polar residues" evidence="1">
    <location>
        <begin position="1"/>
        <end position="34"/>
    </location>
</feature>
<evidence type="ECO:0000256" key="1">
    <source>
        <dbReference type="SAM" id="MobiDB-lite"/>
    </source>
</evidence>
<dbReference type="AlphaFoldDB" id="A0A5C8ZJY6"/>
<proteinExistence type="predicted"/>
<dbReference type="Proteomes" id="UP000321234">
    <property type="component" value="Unassembled WGS sequence"/>
</dbReference>
<reference evidence="4 5" key="1">
    <citation type="submission" date="2019-07" db="EMBL/GenBank/DDBJ databases">
        <title>Quadrisphaera sp. strain DD2A genome sequencing and assembly.</title>
        <authorList>
            <person name="Kim I."/>
        </authorList>
    </citation>
    <scope>NUCLEOTIDE SEQUENCE [LARGE SCALE GENOMIC DNA]</scope>
    <source>
        <strain evidence="4 5">DD2A</strain>
    </source>
</reference>
<gene>
    <name evidence="4" type="ORF">FMM08_04420</name>
</gene>
<feature type="region of interest" description="Disordered" evidence="1">
    <location>
        <begin position="1"/>
        <end position="75"/>
    </location>
</feature>
<keyword evidence="5" id="KW-1185">Reference proteome</keyword>
<accession>A0A5C8ZJY6</accession>
<dbReference type="EMBL" id="VKAC01000002">
    <property type="protein sequence ID" value="TXR57488.1"/>
    <property type="molecule type" value="Genomic_DNA"/>
</dbReference>
<name>A0A5C8ZJY6_9ACTN</name>
<keyword evidence="2" id="KW-1133">Transmembrane helix</keyword>